<dbReference type="Pfam" id="PF13377">
    <property type="entry name" value="Peripla_BP_3"/>
    <property type="match status" value="1"/>
</dbReference>
<evidence type="ECO:0000256" key="3">
    <source>
        <dbReference type="ARBA" id="ARBA00023163"/>
    </source>
</evidence>
<dbReference type="Gene3D" id="3.40.50.2300">
    <property type="match status" value="2"/>
</dbReference>
<sequence>MRGERMGKRKTSTLQSIADDHNVSIATVSRVLNNKGNVSQSLKSAITRTLIDNGYEIASKVKLSNTVVVFVPDYANPFNIDVLSGIEKAAKLSNYRMIITRTKTTTNNIDYYLSLIEDINVIGIISLSPFSDANIVKRLNDIIPTVMCSDYIYHKDLSLVSIDDTKAAYNATEFLIKSGRKKLIHVTSTLNHNYAVMRQEGFLNACEDNKIAVSENDILYFSTINYDLVYSQLNYYLQVNDNVDAIFASSDIFAAAATKAALNNNYRIPEDIAIIGFDNIDLSNIISPALTTVNQPRFDIGYQSLELLREKINKSNRIEKQIFLDTTLIVRDST</sequence>
<name>A0A5R9EPK3_9LACT</name>
<comment type="caution">
    <text evidence="5">The sequence shown here is derived from an EMBL/GenBank/DDBJ whole genome shotgun (WGS) entry which is preliminary data.</text>
</comment>
<dbReference type="Pfam" id="PF00356">
    <property type="entry name" value="LacI"/>
    <property type="match status" value="1"/>
</dbReference>
<keyword evidence="3" id="KW-0804">Transcription</keyword>
<dbReference type="SMART" id="SM00354">
    <property type="entry name" value="HTH_LACI"/>
    <property type="match status" value="1"/>
</dbReference>
<evidence type="ECO:0000256" key="1">
    <source>
        <dbReference type="ARBA" id="ARBA00023015"/>
    </source>
</evidence>
<dbReference type="PANTHER" id="PTHR30146:SF109">
    <property type="entry name" value="HTH-TYPE TRANSCRIPTIONAL REGULATOR GALS"/>
    <property type="match status" value="1"/>
</dbReference>
<dbReference type="GO" id="GO:0003700">
    <property type="term" value="F:DNA-binding transcription factor activity"/>
    <property type="evidence" value="ECO:0007669"/>
    <property type="project" value="TreeGrafter"/>
</dbReference>
<dbReference type="GO" id="GO:0000976">
    <property type="term" value="F:transcription cis-regulatory region binding"/>
    <property type="evidence" value="ECO:0007669"/>
    <property type="project" value="TreeGrafter"/>
</dbReference>
<keyword evidence="1" id="KW-0805">Transcription regulation</keyword>
<accession>A0A5R9EPK3</accession>
<dbReference type="AlphaFoldDB" id="A0A5R9EPK3"/>
<proteinExistence type="predicted"/>
<dbReference type="Gene3D" id="1.10.260.40">
    <property type="entry name" value="lambda repressor-like DNA-binding domains"/>
    <property type="match status" value="1"/>
</dbReference>
<dbReference type="InterPro" id="IPR046335">
    <property type="entry name" value="LacI/GalR-like_sensor"/>
</dbReference>
<reference evidence="5 6" key="1">
    <citation type="submission" date="2019-05" db="EMBL/GenBank/DDBJ databases">
        <title>The metagenome of a microbial culture collection derived from dairy environment covers the genomic content of the human microbiome.</title>
        <authorList>
            <person name="Roder T."/>
            <person name="Wuthrich D."/>
            <person name="Sattari Z."/>
            <person name="Von Ah U."/>
            <person name="Bar C."/>
            <person name="Ronchi F."/>
            <person name="Macpherson A.J."/>
            <person name="Ganal-Vonarburg S.C."/>
            <person name="Bruggmann R."/>
            <person name="Vergeres G."/>
        </authorList>
    </citation>
    <scope>NUCLEOTIDE SEQUENCE [LARGE SCALE GENOMIC DNA]</scope>
    <source>
        <strain evidence="5 6">FAM 24227</strain>
    </source>
</reference>
<dbReference type="PANTHER" id="PTHR30146">
    <property type="entry name" value="LACI-RELATED TRANSCRIPTIONAL REPRESSOR"/>
    <property type="match status" value="1"/>
</dbReference>
<gene>
    <name evidence="5" type="ORF">FEZ33_00220</name>
</gene>
<feature type="domain" description="HTH lacI-type" evidence="4">
    <location>
        <begin position="11"/>
        <end position="76"/>
    </location>
</feature>
<evidence type="ECO:0000313" key="6">
    <source>
        <dbReference type="Proteomes" id="UP000306420"/>
    </source>
</evidence>
<dbReference type="InterPro" id="IPR000843">
    <property type="entry name" value="HTH_LacI"/>
</dbReference>
<organism evidence="5 6">
    <name type="scientific">Ruoffia tabacinasalis</name>
    <dbReference type="NCBI Taxonomy" id="87458"/>
    <lineage>
        <taxon>Bacteria</taxon>
        <taxon>Bacillati</taxon>
        <taxon>Bacillota</taxon>
        <taxon>Bacilli</taxon>
        <taxon>Lactobacillales</taxon>
        <taxon>Aerococcaceae</taxon>
        <taxon>Ruoffia</taxon>
    </lineage>
</organism>
<dbReference type="InterPro" id="IPR028082">
    <property type="entry name" value="Peripla_BP_I"/>
</dbReference>
<evidence type="ECO:0000259" key="4">
    <source>
        <dbReference type="SMART" id="SM00354"/>
    </source>
</evidence>
<dbReference type="CDD" id="cd01392">
    <property type="entry name" value="HTH_LacI"/>
    <property type="match status" value="1"/>
</dbReference>
<evidence type="ECO:0000313" key="5">
    <source>
        <dbReference type="EMBL" id="TLQ49448.1"/>
    </source>
</evidence>
<evidence type="ECO:0000256" key="2">
    <source>
        <dbReference type="ARBA" id="ARBA00023125"/>
    </source>
</evidence>
<keyword evidence="2" id="KW-0238">DNA-binding</keyword>
<protein>
    <submittedName>
        <fullName evidence="5">LacI family transcriptional regulator</fullName>
    </submittedName>
</protein>
<dbReference type="SUPFAM" id="SSF47413">
    <property type="entry name" value="lambda repressor-like DNA-binding domains"/>
    <property type="match status" value="1"/>
</dbReference>
<dbReference type="OrthoDB" id="9775106at2"/>
<dbReference type="Proteomes" id="UP000306420">
    <property type="component" value="Unassembled WGS sequence"/>
</dbReference>
<dbReference type="EMBL" id="VBSP01000001">
    <property type="protein sequence ID" value="TLQ49448.1"/>
    <property type="molecule type" value="Genomic_DNA"/>
</dbReference>
<dbReference type="SUPFAM" id="SSF53822">
    <property type="entry name" value="Periplasmic binding protein-like I"/>
    <property type="match status" value="1"/>
</dbReference>
<dbReference type="InterPro" id="IPR010982">
    <property type="entry name" value="Lambda_DNA-bd_dom_sf"/>
</dbReference>